<sequence length="120" mass="13096">MSDSIIIGQSIGGGNWSEKRGTRERGGYDGTEDWTPSHSAEKAYARMGSLFLAAAKDALPPSTTSDETCKAYRWMQGASYPNLTQSSKDFFKRARDPGRGVLWIREGNVSQGAEKPCVTT</sequence>
<name>A0A0J7BBU8_COCIT</name>
<reference evidence="3" key="1">
    <citation type="journal article" date="2010" name="Genome Res.">
        <title>Population genomic sequencing of Coccidioides fungi reveals recent hybridization and transposon control.</title>
        <authorList>
            <person name="Neafsey D.E."/>
            <person name="Barker B.M."/>
            <person name="Sharpton T.J."/>
            <person name="Stajich J.E."/>
            <person name="Park D.J."/>
            <person name="Whiston E."/>
            <person name="Hung C.-Y."/>
            <person name="McMahan C."/>
            <person name="White J."/>
            <person name="Sykes S."/>
            <person name="Heiman D."/>
            <person name="Young S."/>
            <person name="Zeng Q."/>
            <person name="Abouelleil A."/>
            <person name="Aftuck L."/>
            <person name="Bessette D."/>
            <person name="Brown A."/>
            <person name="FitzGerald M."/>
            <person name="Lui A."/>
            <person name="Macdonald J.P."/>
            <person name="Priest M."/>
            <person name="Orbach M.J."/>
            <person name="Galgiani J.N."/>
            <person name="Kirkland T.N."/>
            <person name="Cole G.T."/>
            <person name="Birren B.W."/>
            <person name="Henn M.R."/>
            <person name="Taylor J.W."/>
            <person name="Rounsley S.D."/>
        </authorList>
    </citation>
    <scope>NUCLEOTIDE SEQUENCE [LARGE SCALE GENOMIC DNA]</scope>
    <source>
        <strain evidence="3">RMSCC 2394</strain>
    </source>
</reference>
<evidence type="ECO:0000313" key="2">
    <source>
        <dbReference type="EMBL" id="KMP07527.1"/>
    </source>
</evidence>
<dbReference type="Proteomes" id="UP000054565">
    <property type="component" value="Unassembled WGS sequence"/>
</dbReference>
<dbReference type="AlphaFoldDB" id="A0A0J7BBU8"/>
<accession>A0A0J7BBU8</accession>
<organism evidence="2 3">
    <name type="scientific">Coccidioides immitis RMSCC 2394</name>
    <dbReference type="NCBI Taxonomy" id="404692"/>
    <lineage>
        <taxon>Eukaryota</taxon>
        <taxon>Fungi</taxon>
        <taxon>Dikarya</taxon>
        <taxon>Ascomycota</taxon>
        <taxon>Pezizomycotina</taxon>
        <taxon>Eurotiomycetes</taxon>
        <taxon>Eurotiomycetidae</taxon>
        <taxon>Onygenales</taxon>
        <taxon>Onygenaceae</taxon>
        <taxon>Coccidioides</taxon>
    </lineage>
</organism>
<feature type="region of interest" description="Disordered" evidence="1">
    <location>
        <begin position="1"/>
        <end position="36"/>
    </location>
</feature>
<gene>
    <name evidence="2" type="ORF">CIRG_07208</name>
</gene>
<evidence type="ECO:0000256" key="1">
    <source>
        <dbReference type="SAM" id="MobiDB-lite"/>
    </source>
</evidence>
<dbReference type="EMBL" id="DS028097">
    <property type="protein sequence ID" value="KMP07527.1"/>
    <property type="molecule type" value="Genomic_DNA"/>
</dbReference>
<proteinExistence type="predicted"/>
<protein>
    <submittedName>
        <fullName evidence="2">Uncharacterized protein</fullName>
    </submittedName>
</protein>
<evidence type="ECO:0000313" key="3">
    <source>
        <dbReference type="Proteomes" id="UP000054565"/>
    </source>
</evidence>
<feature type="compositionally biased region" description="Basic and acidic residues" evidence="1">
    <location>
        <begin position="17"/>
        <end position="27"/>
    </location>
</feature>